<dbReference type="InterPro" id="IPR005162">
    <property type="entry name" value="Retrotrans_gag_dom"/>
</dbReference>
<feature type="region of interest" description="Disordered" evidence="1">
    <location>
        <begin position="257"/>
        <end position="276"/>
    </location>
</feature>
<organism evidence="4">
    <name type="scientific">Tanacetum cinerariifolium</name>
    <name type="common">Dalmatian daisy</name>
    <name type="synonym">Chrysanthemum cinerariifolium</name>
    <dbReference type="NCBI Taxonomy" id="118510"/>
    <lineage>
        <taxon>Eukaryota</taxon>
        <taxon>Viridiplantae</taxon>
        <taxon>Streptophyta</taxon>
        <taxon>Embryophyta</taxon>
        <taxon>Tracheophyta</taxon>
        <taxon>Spermatophyta</taxon>
        <taxon>Magnoliopsida</taxon>
        <taxon>eudicotyledons</taxon>
        <taxon>Gunneridae</taxon>
        <taxon>Pentapetalae</taxon>
        <taxon>asterids</taxon>
        <taxon>campanulids</taxon>
        <taxon>Asterales</taxon>
        <taxon>Asteraceae</taxon>
        <taxon>Asteroideae</taxon>
        <taxon>Anthemideae</taxon>
        <taxon>Anthemidinae</taxon>
        <taxon>Tanacetum</taxon>
    </lineage>
</organism>
<name>A0A6L2JJT6_TANCI</name>
<feature type="domain" description="Retrotransposon gag" evidence="2">
    <location>
        <begin position="375"/>
        <end position="445"/>
    </location>
</feature>
<feature type="region of interest" description="Disordered" evidence="1">
    <location>
        <begin position="477"/>
        <end position="539"/>
    </location>
</feature>
<reference evidence="4" key="1">
    <citation type="journal article" date="2019" name="Sci. Rep.">
        <title>Draft genome of Tanacetum cinerariifolium, the natural source of mosquito coil.</title>
        <authorList>
            <person name="Yamashiro T."/>
            <person name="Shiraishi A."/>
            <person name="Satake H."/>
            <person name="Nakayama K."/>
        </authorList>
    </citation>
    <scope>NUCLEOTIDE SEQUENCE</scope>
</reference>
<feature type="region of interest" description="Disordered" evidence="1">
    <location>
        <begin position="1340"/>
        <end position="1401"/>
    </location>
</feature>
<dbReference type="SUPFAM" id="SSF56672">
    <property type="entry name" value="DNA/RNA polymerases"/>
    <property type="match status" value="1"/>
</dbReference>
<keyword evidence="4" id="KW-0548">Nucleotidyltransferase</keyword>
<evidence type="ECO:0000256" key="1">
    <source>
        <dbReference type="SAM" id="MobiDB-lite"/>
    </source>
</evidence>
<comment type="caution">
    <text evidence="4">The sequence shown here is derived from an EMBL/GenBank/DDBJ whole genome shotgun (WGS) entry which is preliminary data.</text>
</comment>
<evidence type="ECO:0000259" key="2">
    <source>
        <dbReference type="Pfam" id="PF03732"/>
    </source>
</evidence>
<feature type="region of interest" description="Disordered" evidence="1">
    <location>
        <begin position="193"/>
        <end position="229"/>
    </location>
</feature>
<feature type="compositionally biased region" description="Low complexity" evidence="1">
    <location>
        <begin position="499"/>
        <end position="525"/>
    </location>
</feature>
<dbReference type="Pfam" id="PF07727">
    <property type="entry name" value="RVT_2"/>
    <property type="match status" value="1"/>
</dbReference>
<feature type="compositionally biased region" description="Basic residues" evidence="1">
    <location>
        <begin position="894"/>
        <end position="903"/>
    </location>
</feature>
<feature type="compositionally biased region" description="Basic and acidic residues" evidence="1">
    <location>
        <begin position="1340"/>
        <end position="1349"/>
    </location>
</feature>
<protein>
    <submittedName>
        <fullName evidence="4">Reverse transcriptase domain-containing protein</fullName>
    </submittedName>
</protein>
<dbReference type="InterPro" id="IPR043502">
    <property type="entry name" value="DNA/RNA_pol_sf"/>
</dbReference>
<evidence type="ECO:0000313" key="4">
    <source>
        <dbReference type="EMBL" id="GEU37283.1"/>
    </source>
</evidence>
<feature type="domain" description="Reverse transcriptase Ty1/copia-type" evidence="3">
    <location>
        <begin position="592"/>
        <end position="711"/>
    </location>
</feature>
<keyword evidence="4" id="KW-0808">Transferase</keyword>
<feature type="region of interest" description="Disordered" evidence="1">
    <location>
        <begin position="886"/>
        <end position="934"/>
    </location>
</feature>
<feature type="compositionally biased region" description="Basic and acidic residues" evidence="1">
    <location>
        <begin position="483"/>
        <end position="495"/>
    </location>
</feature>
<dbReference type="InterPro" id="IPR013103">
    <property type="entry name" value="RVT_2"/>
</dbReference>
<feature type="compositionally biased region" description="Low complexity" evidence="1">
    <location>
        <begin position="206"/>
        <end position="226"/>
    </location>
</feature>
<feature type="compositionally biased region" description="Low complexity" evidence="1">
    <location>
        <begin position="1378"/>
        <end position="1396"/>
    </location>
</feature>
<dbReference type="GO" id="GO:0003964">
    <property type="term" value="F:RNA-directed DNA polymerase activity"/>
    <property type="evidence" value="ECO:0007669"/>
    <property type="project" value="UniProtKB-KW"/>
</dbReference>
<feature type="region of interest" description="Disordered" evidence="1">
    <location>
        <begin position="952"/>
        <end position="1104"/>
    </location>
</feature>
<dbReference type="EMBL" id="BKCJ010000910">
    <property type="protein sequence ID" value="GEU37283.1"/>
    <property type="molecule type" value="Genomic_DNA"/>
</dbReference>
<proteinExistence type="predicted"/>
<sequence>MMLVLQEQELIRNKRELFRDATWFRDKVLLVKAQAKGKVFNEEELRFLADPGVAEGPVTQLVITHNAAYQANDLDAYDSDYDEISTAKAVVNRTMSSPNHPTFDIEDAFSFNFSDYFAATPGNISLDSSNDLTKYLLATLVFSPLHDDLYMEVMQAYDATNELNIPPLQAPIASQTVMPPVLSLFDSQNFLPPEEISPPKDAKTPVESSISASLSSSVGSSSPVRSITQPPDCPFDKSIFAELDNSLWIIPQLLGSKPVPEEPNEMPPKRKSTSAAPTMTQAAIRQLIADGIAVAWEAQVATMANTDNPNRNTRPRENPVAKKGNYKEFISCQPFYLNGTEGVVGLIRWFKRTGSVFSLSNCTEENKVTFAIANKITWTELKRLLTNKYCPRTEVKKMEDKFYNLVVKGNDLKTYIRRFQELAVLCLNMVPNSKKIMEVFIEGLPRSIKGNVTASKPQTLEEAITITQRLMEQVIKHNSAQETNDHKRKFEDGRNITENNKYPNDHNNNNHSNNHNNDNYQNNHNNHNRNNDYHQQQNRRQETIGTYAATPTENKRCTIKYHGNLLLCTRCTLHHTGVCTVKCQTCNKIDKVMVITLKWIYKVQLDELGGILKNKARLVARGYRQEEGIDFKESFALVARLEDVRIFLVFAAHMNTIVYQLDVKTAFLNSILREEVYVSQPDGFVDPKNPNHVYRLKKALYGLKQAPRAWMGKDILLISQSSRGIFLNQSKYALESLKKYGMESCDRVDTPMVEKSKLDEDTQGKAVIPTHYRGMVGTLMYLTSSRPELEDFMYQADNREISSARKEHMPYLRFTKVIINHFISKDKTISMRNMININIIRDDSLLDIKDSKAYKTYYDFATGKVPPRKVRKYKKVTSPLRKLSPVKEAEPVKKGKRIKRPAKKSTTAPTAGVAIKDTPGVSVSKKKAPAKADRSKGIEILPDVALSKATQLKKATKRSKKDYHISQASGLDDGTNFESWVPDEQQRKTSGTDKGTCTKPWVLDIPTYDSESENESWGDNEDDDDDDSKGDDDKADSDDDDYDEEEHDREYESDDDNENVFEDEDDDLYKDVDVKSLGAEQGQERKGNEEMIDADQNVSQEKSYEQVIEDAHVTLTSSQKTDSSKQSSSVSFDFASKFLILENVPTVIDEVASMINVKSHQEESSTQAPSLFSVPMTAIPETATAHATTIPPTISMITPPSQLTTPSPAPTTIPTTTSIPALLDFTSLFGFNQRFSTLETELSQLKQADHSAQLLESSTINESLKNVVLAKSSSQPKSTYEAVESLTEFELKKILLDKMERSESYKTSAHKELCEGLVKSYNLDKDLFLSYGNVYSLKRDRNDKDKVEDPSVGSDQGLKKRKTSKDAETPKGSKSKEFTTSSSKGTKSQPKSSGKSVQAEEPVFETANTEMPQDQGGAGFNLLKETCKSFVKLEYHFKECYKSVTDQLDLNNPEGYEYPFEAQGRQVVPTDYFFNNDLEYLKGKSSRRKYTTSTTKTKAAKYDNIEGIEDMVPKLWSPVKVDYDKFSLSGISHWGPKRQEFYGYASNRVSKHEVLSKKRVIAVTHVKVIKWYGYGYLEEIIVRREDQTLHKFKEGDFPRLNLRDIEDFMLLLVQKKLFNLEQDVIFDLNVALRMFTRCIVILKRVEDLQRRNS</sequence>
<feature type="compositionally biased region" description="Basic and acidic residues" evidence="1">
    <location>
        <begin position="1364"/>
        <end position="1377"/>
    </location>
</feature>
<feature type="compositionally biased region" description="Acidic residues" evidence="1">
    <location>
        <begin position="1010"/>
        <end position="1068"/>
    </location>
</feature>
<accession>A0A6L2JJT6</accession>
<evidence type="ECO:0000259" key="3">
    <source>
        <dbReference type="Pfam" id="PF07727"/>
    </source>
</evidence>
<keyword evidence="4" id="KW-0695">RNA-directed DNA polymerase</keyword>
<dbReference type="Pfam" id="PF03732">
    <property type="entry name" value="Retrotrans_gag"/>
    <property type="match status" value="1"/>
</dbReference>
<gene>
    <name evidence="4" type="ORF">Tci_009261</name>
</gene>